<feature type="region of interest" description="Disordered" evidence="1">
    <location>
        <begin position="380"/>
        <end position="400"/>
    </location>
</feature>
<feature type="region of interest" description="Disordered" evidence="1">
    <location>
        <begin position="28"/>
        <end position="53"/>
    </location>
</feature>
<keyword evidence="3" id="KW-1185">Reference proteome</keyword>
<evidence type="ECO:0000256" key="1">
    <source>
        <dbReference type="SAM" id="MobiDB-lite"/>
    </source>
</evidence>
<dbReference type="Proteomes" id="UP000327013">
    <property type="component" value="Unassembled WGS sequence"/>
</dbReference>
<evidence type="ECO:0000313" key="3">
    <source>
        <dbReference type="Proteomes" id="UP000327013"/>
    </source>
</evidence>
<feature type="compositionally biased region" description="Acidic residues" evidence="1">
    <location>
        <begin position="32"/>
        <end position="53"/>
    </location>
</feature>
<feature type="compositionally biased region" description="Acidic residues" evidence="1">
    <location>
        <begin position="110"/>
        <end position="119"/>
    </location>
</feature>
<organism evidence="2 3">
    <name type="scientific">Carpinus fangiana</name>
    <dbReference type="NCBI Taxonomy" id="176857"/>
    <lineage>
        <taxon>Eukaryota</taxon>
        <taxon>Viridiplantae</taxon>
        <taxon>Streptophyta</taxon>
        <taxon>Embryophyta</taxon>
        <taxon>Tracheophyta</taxon>
        <taxon>Spermatophyta</taxon>
        <taxon>Magnoliopsida</taxon>
        <taxon>eudicotyledons</taxon>
        <taxon>Gunneridae</taxon>
        <taxon>Pentapetalae</taxon>
        <taxon>rosids</taxon>
        <taxon>fabids</taxon>
        <taxon>Fagales</taxon>
        <taxon>Betulaceae</taxon>
        <taxon>Carpinus</taxon>
    </lineage>
</organism>
<comment type="caution">
    <text evidence="2">The sequence shown here is derived from an EMBL/GenBank/DDBJ whole genome shotgun (WGS) entry which is preliminary data.</text>
</comment>
<accession>A0A5N6KSU5</accession>
<name>A0A5N6KSU5_9ROSI</name>
<gene>
    <name evidence="2" type="ORF">FH972_022506</name>
</gene>
<evidence type="ECO:0000313" key="2">
    <source>
        <dbReference type="EMBL" id="KAB8342909.1"/>
    </source>
</evidence>
<proteinExistence type="predicted"/>
<feature type="region of interest" description="Disordered" evidence="1">
    <location>
        <begin position="175"/>
        <end position="200"/>
    </location>
</feature>
<dbReference type="AlphaFoldDB" id="A0A5N6KSU5"/>
<sequence>MGVVAISLSVDVDVAVRQQLKLLQTASSSGIDGEENGPCDACTDEGDDDHGSEEAQEQVGVEGVVVEHEGVWQREELLDPSEHARLRLGGLLVVSEAAQIGTRLVKADPPEAEPEEEAEVNASCNKKGKQSGKQAGERSGRIFIIRVCRFILLHMIVSTLHTKGKKDTHVLAGHQRGASQGSGVHAGREEGWQQPAKELQMDERDADTKKADWMSTGRLEQCSYAVIGGLEGNIPLPLIVQTQQHTQAASARAHQIARDPSDQLRKSFALAHTQRATAALSLDAVCAIALSDRPVFIPHRLRQALMARAAKTGASVVPFDTFQLHSNYPPAAPAPMLLRSYCLITDRGAEDCKISYQNIKEQGYKRPMFGFTAFVSPAQHDRGASGGRGAIRVSRLHGQG</sequence>
<feature type="region of interest" description="Disordered" evidence="1">
    <location>
        <begin position="107"/>
        <end position="134"/>
    </location>
</feature>
<dbReference type="EMBL" id="VIBQ01000012">
    <property type="protein sequence ID" value="KAB8342909.1"/>
    <property type="molecule type" value="Genomic_DNA"/>
</dbReference>
<reference evidence="2 3" key="1">
    <citation type="submission" date="2019-06" db="EMBL/GenBank/DDBJ databases">
        <title>A chromosomal-level reference genome of Carpinus fangiana (Coryloideae, Betulaceae).</title>
        <authorList>
            <person name="Yang X."/>
            <person name="Wang Z."/>
            <person name="Zhang L."/>
            <person name="Hao G."/>
            <person name="Liu J."/>
            <person name="Yang Y."/>
        </authorList>
    </citation>
    <scope>NUCLEOTIDE SEQUENCE [LARGE SCALE GENOMIC DNA]</scope>
    <source>
        <strain evidence="2">Cfa_2016G</strain>
        <tissue evidence="2">Leaf</tissue>
    </source>
</reference>
<protein>
    <submittedName>
        <fullName evidence="2">Uncharacterized protein</fullName>
    </submittedName>
</protein>